<keyword evidence="2" id="KW-0805">Transcription regulation</keyword>
<dbReference type="OrthoDB" id="795989at2"/>
<dbReference type="CDD" id="cd06171">
    <property type="entry name" value="Sigma70_r4"/>
    <property type="match status" value="1"/>
</dbReference>
<dbReference type="EMBL" id="FZPD01000006">
    <property type="protein sequence ID" value="SNT36274.1"/>
    <property type="molecule type" value="Genomic_DNA"/>
</dbReference>
<keyword evidence="5" id="KW-0804">Transcription</keyword>
<accession>A0A239M2U8</accession>
<dbReference type="PANTHER" id="PTHR43133">
    <property type="entry name" value="RNA POLYMERASE ECF-TYPE SIGMA FACTO"/>
    <property type="match status" value="1"/>
</dbReference>
<dbReference type="InterPro" id="IPR013324">
    <property type="entry name" value="RNA_pol_sigma_r3/r4-like"/>
</dbReference>
<dbReference type="InterPro" id="IPR013325">
    <property type="entry name" value="RNA_pol_sigma_r2"/>
</dbReference>
<dbReference type="InterPro" id="IPR014284">
    <property type="entry name" value="RNA_pol_sigma-70_dom"/>
</dbReference>
<evidence type="ECO:0000256" key="2">
    <source>
        <dbReference type="ARBA" id="ARBA00023015"/>
    </source>
</evidence>
<evidence type="ECO:0000259" key="6">
    <source>
        <dbReference type="Pfam" id="PF04542"/>
    </source>
</evidence>
<dbReference type="InterPro" id="IPR036388">
    <property type="entry name" value="WH-like_DNA-bd_sf"/>
</dbReference>
<name>A0A239M2U8_EKHLU</name>
<evidence type="ECO:0000256" key="5">
    <source>
        <dbReference type="ARBA" id="ARBA00023163"/>
    </source>
</evidence>
<reference evidence="8 9" key="1">
    <citation type="submission" date="2017-06" db="EMBL/GenBank/DDBJ databases">
        <authorList>
            <person name="Kim H.J."/>
            <person name="Triplett B.A."/>
        </authorList>
    </citation>
    <scope>NUCLEOTIDE SEQUENCE [LARGE SCALE GENOMIC DNA]</scope>
    <source>
        <strain evidence="8 9">DSM 19307</strain>
    </source>
</reference>
<sequence>MSHNLYHKEILPASDGMYRYALSIVREPETAKDIVQDCLTKIWSIRKDLDKVEKVNAWAFRIVRNRCIEILRRNRYADLDEKVVNMRHSDPVEEQAITNDFMSLMRKVLKELPVKQQEVFHLREVEDMSYQDIAETCGLTESDVKVNIHRARKKVKEAMQKIDAYGIAN</sequence>
<evidence type="ECO:0000259" key="7">
    <source>
        <dbReference type="Pfam" id="PF08281"/>
    </source>
</evidence>
<dbReference type="Gene3D" id="1.10.10.10">
    <property type="entry name" value="Winged helix-like DNA-binding domain superfamily/Winged helix DNA-binding domain"/>
    <property type="match status" value="1"/>
</dbReference>
<dbReference type="Gene3D" id="1.10.1740.10">
    <property type="match status" value="1"/>
</dbReference>
<comment type="similarity">
    <text evidence="1">Belongs to the sigma-70 factor family. ECF subfamily.</text>
</comment>
<dbReference type="GO" id="GO:0003677">
    <property type="term" value="F:DNA binding"/>
    <property type="evidence" value="ECO:0007669"/>
    <property type="project" value="UniProtKB-KW"/>
</dbReference>
<dbReference type="GO" id="GO:0016987">
    <property type="term" value="F:sigma factor activity"/>
    <property type="evidence" value="ECO:0007669"/>
    <property type="project" value="UniProtKB-KW"/>
</dbReference>
<dbReference type="RefSeq" id="WP_089358223.1">
    <property type="nucleotide sequence ID" value="NZ_FZPD01000006.1"/>
</dbReference>
<dbReference type="SUPFAM" id="SSF88659">
    <property type="entry name" value="Sigma3 and sigma4 domains of RNA polymerase sigma factors"/>
    <property type="match status" value="1"/>
</dbReference>
<dbReference type="Pfam" id="PF04542">
    <property type="entry name" value="Sigma70_r2"/>
    <property type="match status" value="1"/>
</dbReference>
<dbReference type="Pfam" id="PF08281">
    <property type="entry name" value="Sigma70_r4_2"/>
    <property type="match status" value="1"/>
</dbReference>
<dbReference type="GO" id="GO:0006352">
    <property type="term" value="P:DNA-templated transcription initiation"/>
    <property type="evidence" value="ECO:0007669"/>
    <property type="project" value="InterPro"/>
</dbReference>
<protein>
    <submittedName>
        <fullName evidence="8">RNA polymerase sigma-70 factor, ECF subfamily</fullName>
    </submittedName>
</protein>
<dbReference type="InterPro" id="IPR039425">
    <property type="entry name" value="RNA_pol_sigma-70-like"/>
</dbReference>
<dbReference type="AlphaFoldDB" id="A0A239M2U8"/>
<evidence type="ECO:0000256" key="4">
    <source>
        <dbReference type="ARBA" id="ARBA00023125"/>
    </source>
</evidence>
<keyword evidence="3" id="KW-0731">Sigma factor</keyword>
<proteinExistence type="inferred from homology"/>
<evidence type="ECO:0000256" key="3">
    <source>
        <dbReference type="ARBA" id="ARBA00023082"/>
    </source>
</evidence>
<dbReference type="NCBIfam" id="TIGR02937">
    <property type="entry name" value="sigma70-ECF"/>
    <property type="match status" value="1"/>
</dbReference>
<gene>
    <name evidence="8" type="ORF">SAMN05421640_3555</name>
</gene>
<dbReference type="InterPro" id="IPR007627">
    <property type="entry name" value="RNA_pol_sigma70_r2"/>
</dbReference>
<dbReference type="SUPFAM" id="SSF88946">
    <property type="entry name" value="Sigma2 domain of RNA polymerase sigma factors"/>
    <property type="match status" value="1"/>
</dbReference>
<evidence type="ECO:0000313" key="9">
    <source>
        <dbReference type="Proteomes" id="UP000198393"/>
    </source>
</evidence>
<dbReference type="Proteomes" id="UP000198393">
    <property type="component" value="Unassembled WGS sequence"/>
</dbReference>
<keyword evidence="9" id="KW-1185">Reference proteome</keyword>
<feature type="domain" description="RNA polymerase sigma-70 region 2" evidence="6">
    <location>
        <begin position="17"/>
        <end position="75"/>
    </location>
</feature>
<organism evidence="8 9">
    <name type="scientific">Ekhidna lutea</name>
    <dbReference type="NCBI Taxonomy" id="447679"/>
    <lineage>
        <taxon>Bacteria</taxon>
        <taxon>Pseudomonadati</taxon>
        <taxon>Bacteroidota</taxon>
        <taxon>Cytophagia</taxon>
        <taxon>Cytophagales</taxon>
        <taxon>Reichenbachiellaceae</taxon>
        <taxon>Ekhidna</taxon>
    </lineage>
</organism>
<keyword evidence="4" id="KW-0238">DNA-binding</keyword>
<evidence type="ECO:0000313" key="8">
    <source>
        <dbReference type="EMBL" id="SNT36274.1"/>
    </source>
</evidence>
<dbReference type="InterPro" id="IPR013249">
    <property type="entry name" value="RNA_pol_sigma70_r4_t2"/>
</dbReference>
<feature type="domain" description="RNA polymerase sigma factor 70 region 4 type 2" evidence="7">
    <location>
        <begin position="105"/>
        <end position="154"/>
    </location>
</feature>
<dbReference type="PANTHER" id="PTHR43133:SF8">
    <property type="entry name" value="RNA POLYMERASE SIGMA FACTOR HI_1459-RELATED"/>
    <property type="match status" value="1"/>
</dbReference>
<evidence type="ECO:0000256" key="1">
    <source>
        <dbReference type="ARBA" id="ARBA00010641"/>
    </source>
</evidence>